<reference evidence="3 4" key="1">
    <citation type="submission" date="2020-03" db="EMBL/GenBank/DDBJ databases">
        <title>Cyclobacterium plantarum sp. nov., a marine bacterium isolated from a coastal-marine wetland.</title>
        <authorList>
            <person name="Sanchez-Porro C."/>
            <person name="Ventosa A."/>
            <person name="Amoozegar M."/>
        </authorList>
    </citation>
    <scope>NUCLEOTIDE SEQUENCE [LARGE SCALE GENOMIC DNA]</scope>
    <source>
        <strain evidence="3 4">GBPx2</strain>
    </source>
</reference>
<feature type="repeat" description="WD" evidence="1">
    <location>
        <begin position="1267"/>
        <end position="1308"/>
    </location>
</feature>
<dbReference type="EMBL" id="JAANYN010000001">
    <property type="protein sequence ID" value="NHE55754.1"/>
    <property type="molecule type" value="Genomic_DNA"/>
</dbReference>
<dbReference type="SMART" id="SM00320">
    <property type="entry name" value="WD40"/>
    <property type="match status" value="10"/>
</dbReference>
<proteinExistence type="predicted"/>
<organism evidence="3 4">
    <name type="scientific">Cyclobacterium plantarum</name>
    <dbReference type="NCBI Taxonomy" id="2716263"/>
    <lineage>
        <taxon>Bacteria</taxon>
        <taxon>Pseudomonadati</taxon>
        <taxon>Bacteroidota</taxon>
        <taxon>Cytophagia</taxon>
        <taxon>Cytophagales</taxon>
        <taxon>Cyclobacteriaceae</taxon>
        <taxon>Cyclobacterium</taxon>
    </lineage>
</organism>
<feature type="repeat" description="WD" evidence="1">
    <location>
        <begin position="1315"/>
        <end position="1349"/>
    </location>
</feature>
<accession>A0ABX0H1T2</accession>
<dbReference type="Proteomes" id="UP000649799">
    <property type="component" value="Unassembled WGS sequence"/>
</dbReference>
<dbReference type="PANTHER" id="PTHR19879:SF1">
    <property type="entry name" value="CANNONBALL-RELATED"/>
    <property type="match status" value="1"/>
</dbReference>
<dbReference type="Pfam" id="PF00400">
    <property type="entry name" value="WD40"/>
    <property type="match status" value="7"/>
</dbReference>
<dbReference type="PROSITE" id="PS50294">
    <property type="entry name" value="WD_REPEATS_REGION"/>
    <property type="match status" value="3"/>
</dbReference>
<dbReference type="InterPro" id="IPR001680">
    <property type="entry name" value="WD40_rpt"/>
</dbReference>
<gene>
    <name evidence="3" type="ORF">G9Q97_02880</name>
</gene>
<feature type="repeat" description="WD" evidence="1">
    <location>
        <begin position="1019"/>
        <end position="1060"/>
    </location>
</feature>
<dbReference type="InterPro" id="IPR011600">
    <property type="entry name" value="Pept_C14_caspase"/>
</dbReference>
<name>A0ABX0H1T2_9BACT</name>
<dbReference type="InterPro" id="IPR011047">
    <property type="entry name" value="Quinoprotein_ADH-like_sf"/>
</dbReference>
<dbReference type="CDD" id="cd00200">
    <property type="entry name" value="WD40"/>
    <property type="match status" value="2"/>
</dbReference>
<protein>
    <recommendedName>
        <fullName evidence="2">Peptidase C14 caspase domain-containing protein</fullName>
    </recommendedName>
</protein>
<sequence length="1536" mass="174587">MSGGRHLIFQSGFSGHYRIPITSIPNQFRNKRLEMAEQNRGIVSNKKNFNSVTNKPETARTFVLIVAISAYDSGWPALEFPVSDCERLLEVLQRKYQISADPELVSFLKDREATRPAILQKLHSFRKGNDIITPSDNLIVILSGHAYRDELDKKSQPYFAPYDSVPPDPEMDISAFNLLGKKDIMDRLTKIVAKDILVIIDTCYSSTFTPHEIRLPDSVRPTNKSYSPDNPSRWILASGRNEPVPDKSFFTDSLIKILEENTRSHLPVSSINDLIEEQRKEAGIFISSPHCDNSVNADFKGGTFNFVLDDAFQNRKVYIPQPNQHTPKNNLDYSQNQLRKRSILFRSKLLNRHLKGSQIESGLLADTIHTELQQNQVKLDGEPAPLTTSVISLWQQPCTHAILIGNRGSGKTMSILRLWKEFLEKEDYPIPIYVELNEFNHVQKAERKGFILRYIAKNYFDSYPMAESLRNFICQLFFDSIPNSAKSRENPRFVLLLDGFNHVTVPREELTTELSWLSGDGTSIQIIFTSRKVEIQNFNWANKYTVVELVPLQDKQIIAYLNKLDNTNEPDPRLLQFFGNPMMLTLYAGSEVILKKYKEDARFTFFTVRTEAELLWNFREAQFAKLMEEYEGRSHEQLLVRFLLFFYVPFLAWSMEKKGRVSIAWNIATDTDYNFYEVFNKAYEKLNGRTSFSQFQEVWKINEHLPIGQLSDMQKLERSETFLKYLVEHLQLLTKEGNELRFLHPNIRHFFAACHLVNCIRFSLEENLLPKEWKSRVFPVYLRRLIGEMEGEYIFEPQILLRGEQVPARIRNNSVSRLLAQCEGREMKEDFTVCNAVTILHETRGTLAGANLQNIDLRGVVLNGIPMSAFRGKNYLPAKVDGAWIDGELFENPKGLYGILNVDYSLDSKRIVGISGYSEIGEWIAATGKCTFILKLEHSNSVTSAVYNRDRKRILLGYRNGNIKEWSGINGECTKIFSGHSGCVNSVTYNLDDSRILSASSDGTIKEWCARSLECLRIYIGHSDDIKSAVYSLDNKKILSTSRDRSIKEWATETGECLRSFDKQHSGVTSAVYSPDGQKFLFVTGTIIKELSASTGKCISIYEGHYIGMCSAIYSKDGQRILSCAYDKTVKEWSVITGKCIRTFVGHMDIVHKAIYSEDGLRILSCSKSGSIIEWSVETGECLFAVQKGENGIGPSAVYSKNGRCILNSKFTKTFEWSVYKAKCLKIFKGANSTISYSQNGMRIVTVSSDHSLMELKLSTGECTRKFAGHTRKINTLLYSSDDKKILSASDDGTVKEWSVLRGSCQRTININRCVISAVYSPNGSYILSCSADGIAKIWSVWSESSVKVLNDRNCKVHSAVYSPDGQRVLVHNHKPIGSLAELSPSTGDNLKSYKFLEFTRFANYSRDGSRLILGFNSGELQERARSNGKCLTNYVGHDIFICSVDHSRDGKTILSNDSGGTVREWSTTTGKEIRKFISEPGLITQGLDLRNLHPDSKFSEEEKDRLRRYGAIFNDQDAKEWQEAIQDAYGDQTWE</sequence>
<feature type="domain" description="Peptidase C14 caspase" evidence="2">
    <location>
        <begin position="62"/>
        <end position="274"/>
    </location>
</feature>
<dbReference type="Pfam" id="PF00656">
    <property type="entry name" value="Peptidase_C14"/>
    <property type="match status" value="1"/>
</dbReference>
<dbReference type="InterPro" id="IPR027417">
    <property type="entry name" value="P-loop_NTPase"/>
</dbReference>
<feature type="repeat" description="WD" evidence="1">
    <location>
        <begin position="1435"/>
        <end position="1476"/>
    </location>
</feature>
<dbReference type="SUPFAM" id="SSF63829">
    <property type="entry name" value="Calcium-dependent phosphotriesterase"/>
    <property type="match status" value="1"/>
</dbReference>
<dbReference type="SUPFAM" id="SSF50998">
    <property type="entry name" value="Quinoprotein alcohol dehydrogenase-like"/>
    <property type="match status" value="1"/>
</dbReference>
<evidence type="ECO:0000313" key="4">
    <source>
        <dbReference type="Proteomes" id="UP000649799"/>
    </source>
</evidence>
<dbReference type="InterPro" id="IPR015943">
    <property type="entry name" value="WD40/YVTN_repeat-like_dom_sf"/>
</dbReference>
<keyword evidence="1" id="KW-0853">WD repeat</keyword>
<dbReference type="PANTHER" id="PTHR19879">
    <property type="entry name" value="TRANSCRIPTION INITIATION FACTOR TFIID"/>
    <property type="match status" value="1"/>
</dbReference>
<feature type="repeat" description="WD" evidence="1">
    <location>
        <begin position="1102"/>
        <end position="1143"/>
    </location>
</feature>
<dbReference type="Gene3D" id="3.40.50.300">
    <property type="entry name" value="P-loop containing nucleotide triphosphate hydrolases"/>
    <property type="match status" value="1"/>
</dbReference>
<dbReference type="Gene3D" id="3.40.50.1460">
    <property type="match status" value="1"/>
</dbReference>
<dbReference type="RefSeq" id="WP_166142926.1">
    <property type="nucleotide sequence ID" value="NZ_JAANYN010000001.1"/>
</dbReference>
<keyword evidence="4" id="KW-1185">Reference proteome</keyword>
<feature type="repeat" description="WD" evidence="1">
    <location>
        <begin position="977"/>
        <end position="1018"/>
    </location>
</feature>
<dbReference type="PROSITE" id="PS50082">
    <property type="entry name" value="WD_REPEATS_2"/>
    <property type="match status" value="7"/>
</dbReference>
<evidence type="ECO:0000256" key="1">
    <source>
        <dbReference type="PROSITE-ProRule" id="PRU00221"/>
    </source>
</evidence>
<dbReference type="SUPFAM" id="SSF52540">
    <property type="entry name" value="P-loop containing nucleoside triphosphate hydrolases"/>
    <property type="match status" value="1"/>
</dbReference>
<feature type="repeat" description="WD" evidence="1">
    <location>
        <begin position="1144"/>
        <end position="1185"/>
    </location>
</feature>
<evidence type="ECO:0000259" key="2">
    <source>
        <dbReference type="Pfam" id="PF00656"/>
    </source>
</evidence>
<comment type="caution">
    <text evidence="3">The sequence shown here is derived from an EMBL/GenBank/DDBJ whole genome shotgun (WGS) entry which is preliminary data.</text>
</comment>
<dbReference type="Gene3D" id="2.130.10.10">
    <property type="entry name" value="YVTN repeat-like/Quinoprotein amine dehydrogenase"/>
    <property type="match status" value="4"/>
</dbReference>
<evidence type="ECO:0000313" key="3">
    <source>
        <dbReference type="EMBL" id="NHE55754.1"/>
    </source>
</evidence>